<dbReference type="PROSITE" id="PS50109">
    <property type="entry name" value="HIS_KIN"/>
    <property type="match status" value="1"/>
</dbReference>
<feature type="domain" description="HAMP" evidence="11">
    <location>
        <begin position="205"/>
        <end position="268"/>
    </location>
</feature>
<evidence type="ECO:0000256" key="2">
    <source>
        <dbReference type="ARBA" id="ARBA00012438"/>
    </source>
</evidence>
<dbReference type="SMART" id="SM00388">
    <property type="entry name" value="HisKA"/>
    <property type="match status" value="1"/>
</dbReference>
<dbReference type="CDD" id="cd00082">
    <property type="entry name" value="HisKA"/>
    <property type="match status" value="1"/>
</dbReference>
<keyword evidence="7 9" id="KW-1133">Transmembrane helix</keyword>
<keyword evidence="3" id="KW-0597">Phosphoprotein</keyword>
<dbReference type="CDD" id="cd06225">
    <property type="entry name" value="HAMP"/>
    <property type="match status" value="1"/>
</dbReference>
<keyword evidence="4" id="KW-0808">Transferase</keyword>
<keyword evidence="8" id="KW-0902">Two-component regulatory system</keyword>
<dbReference type="PROSITE" id="PS50885">
    <property type="entry name" value="HAMP"/>
    <property type="match status" value="1"/>
</dbReference>
<dbReference type="SMART" id="SM00304">
    <property type="entry name" value="HAMP"/>
    <property type="match status" value="1"/>
</dbReference>
<evidence type="ECO:0000256" key="3">
    <source>
        <dbReference type="ARBA" id="ARBA00022553"/>
    </source>
</evidence>
<dbReference type="InterPro" id="IPR005467">
    <property type="entry name" value="His_kinase_dom"/>
</dbReference>
<dbReference type="InterPro" id="IPR003661">
    <property type="entry name" value="HisK_dim/P_dom"/>
</dbReference>
<dbReference type="EMBL" id="VOMB01000026">
    <property type="protein sequence ID" value="MBU9766823.1"/>
    <property type="molecule type" value="Genomic_DNA"/>
</dbReference>
<dbReference type="RefSeq" id="WP_217160693.1">
    <property type="nucleotide sequence ID" value="NZ_VOMB01000026.1"/>
</dbReference>
<protein>
    <recommendedName>
        <fullName evidence="2">histidine kinase</fullName>
        <ecNumber evidence="2">2.7.13.3</ecNumber>
    </recommendedName>
</protein>
<sequence>MSSNRRADPRERIRFRSPHTWSLQTRLLAVLVGLLILVCAGIGAGTLLAMNRVLHQQLDHQVADAVTRSMVFYDFGPPPFARYAGPGPMFLDAPGQSVGTVGAVIIDGALTEAAVVTSDGTRSQLTPSAFGQLKGIGEDDTVRIELDGLGAYQLGAVNAHDGNIVVAGLPLSGVHNIQVTILVFFSAMAAVALALAAAVGMVIIRRQLAPLSKVVDAAHDVAQLDLVRGEVHLPTPVVPVDPDAAHTEVGQLAAAFNRMLDRIADALAVRHASETRVRQFVADASHELRTPLASIRGYIELVRRQLSVIPDDLAYAVDRVDLESKRMSQLVEDMLLLARVDAGRALDREDVDLCQLAVDAVSDAHVAAPDHRWSVNVPDEPVVIGGDRLRLHQILANLLANARVHTPPGTRVDISLLCPDRDTVLLTVTDDGPGIPEHQQSEIFERFARGDSSRSRRAGSTGLGLAIVSALVKAHRGTVDVRSAPGETTFVVTLPVSPHPTGGCDAQPLRAAPTRF</sequence>
<evidence type="ECO:0000313" key="13">
    <source>
        <dbReference type="Proteomes" id="UP000812982"/>
    </source>
</evidence>
<dbReference type="Proteomes" id="UP000812982">
    <property type="component" value="Unassembled WGS sequence"/>
</dbReference>
<keyword evidence="9" id="KW-0472">Membrane</keyword>
<evidence type="ECO:0000256" key="8">
    <source>
        <dbReference type="ARBA" id="ARBA00023012"/>
    </source>
</evidence>
<dbReference type="GO" id="GO:0016301">
    <property type="term" value="F:kinase activity"/>
    <property type="evidence" value="ECO:0007669"/>
    <property type="project" value="UniProtKB-KW"/>
</dbReference>
<comment type="catalytic activity">
    <reaction evidence="1">
        <text>ATP + protein L-histidine = ADP + protein N-phospho-L-histidine.</text>
        <dbReference type="EC" id="2.7.13.3"/>
    </reaction>
</comment>
<feature type="transmembrane region" description="Helical" evidence="9">
    <location>
        <begin position="181"/>
        <end position="204"/>
    </location>
</feature>
<dbReference type="InterPro" id="IPR003594">
    <property type="entry name" value="HATPase_dom"/>
</dbReference>
<evidence type="ECO:0000313" key="12">
    <source>
        <dbReference type="EMBL" id="MBU9766823.1"/>
    </source>
</evidence>
<dbReference type="Pfam" id="PF00512">
    <property type="entry name" value="HisKA"/>
    <property type="match status" value="1"/>
</dbReference>
<accession>A0ABS6KTQ5</accession>
<comment type="caution">
    <text evidence="12">The sequence shown here is derived from an EMBL/GenBank/DDBJ whole genome shotgun (WGS) entry which is preliminary data.</text>
</comment>
<evidence type="ECO:0000259" key="11">
    <source>
        <dbReference type="PROSITE" id="PS50885"/>
    </source>
</evidence>
<name>A0ABS6KTQ5_9MYCO</name>
<dbReference type="Pfam" id="PF02518">
    <property type="entry name" value="HATPase_c"/>
    <property type="match status" value="1"/>
</dbReference>
<keyword evidence="13" id="KW-1185">Reference proteome</keyword>
<dbReference type="PANTHER" id="PTHR45436">
    <property type="entry name" value="SENSOR HISTIDINE KINASE YKOH"/>
    <property type="match status" value="1"/>
</dbReference>
<dbReference type="Pfam" id="PF00672">
    <property type="entry name" value="HAMP"/>
    <property type="match status" value="1"/>
</dbReference>
<reference evidence="12 13" key="1">
    <citation type="journal article" date="2021" name="Sci. Rep.">
        <title>Phenotypic and genomic hallmarks of a novel, potentially pathogenic rapidly growing Mycobacterium species related to the Mycobacterium fortuitum complex.</title>
        <authorList>
            <person name="Gharbi R."/>
            <person name="Khanna V."/>
            <person name="Frigui W."/>
            <person name="Mhenni B."/>
            <person name="Brosch R."/>
            <person name="Mardassi H."/>
        </authorList>
    </citation>
    <scope>NUCLEOTIDE SEQUENCE [LARGE SCALE GENOMIC DNA]</scope>
    <source>
        <strain evidence="12 13">TNTM28</strain>
    </source>
</reference>
<evidence type="ECO:0000256" key="5">
    <source>
        <dbReference type="ARBA" id="ARBA00022692"/>
    </source>
</evidence>
<dbReference type="InterPro" id="IPR050428">
    <property type="entry name" value="TCS_sensor_his_kinase"/>
</dbReference>
<dbReference type="PANTHER" id="PTHR45436:SF5">
    <property type="entry name" value="SENSOR HISTIDINE KINASE TRCS"/>
    <property type="match status" value="1"/>
</dbReference>
<dbReference type="InterPro" id="IPR003660">
    <property type="entry name" value="HAMP_dom"/>
</dbReference>
<evidence type="ECO:0000256" key="7">
    <source>
        <dbReference type="ARBA" id="ARBA00022989"/>
    </source>
</evidence>
<evidence type="ECO:0000256" key="4">
    <source>
        <dbReference type="ARBA" id="ARBA00022679"/>
    </source>
</evidence>
<keyword evidence="5 9" id="KW-0812">Transmembrane</keyword>
<evidence type="ECO:0000259" key="10">
    <source>
        <dbReference type="PROSITE" id="PS50109"/>
    </source>
</evidence>
<evidence type="ECO:0000256" key="6">
    <source>
        <dbReference type="ARBA" id="ARBA00022777"/>
    </source>
</evidence>
<dbReference type="SMART" id="SM00387">
    <property type="entry name" value="HATPase_c"/>
    <property type="match status" value="1"/>
</dbReference>
<organism evidence="12 13">
    <name type="scientific">[Mycobacterium] fortunisiensis</name>
    <dbReference type="NCBI Taxonomy" id="2600579"/>
    <lineage>
        <taxon>Bacteria</taxon>
        <taxon>Bacillati</taxon>
        <taxon>Actinomycetota</taxon>
        <taxon>Actinomycetes</taxon>
        <taxon>Mycobacteriales</taxon>
        <taxon>Mycobacteriaceae</taxon>
        <taxon>Mycolicibacterium</taxon>
    </lineage>
</organism>
<evidence type="ECO:0000256" key="1">
    <source>
        <dbReference type="ARBA" id="ARBA00000085"/>
    </source>
</evidence>
<feature type="domain" description="Histidine kinase" evidence="10">
    <location>
        <begin position="283"/>
        <end position="498"/>
    </location>
</feature>
<proteinExistence type="predicted"/>
<dbReference type="EC" id="2.7.13.3" evidence="2"/>
<gene>
    <name evidence="12" type="ORF">FR943_23645</name>
</gene>
<keyword evidence="6 12" id="KW-0418">Kinase</keyword>
<dbReference type="CDD" id="cd00075">
    <property type="entry name" value="HATPase"/>
    <property type="match status" value="1"/>
</dbReference>
<evidence type="ECO:0000256" key="9">
    <source>
        <dbReference type="SAM" id="Phobius"/>
    </source>
</evidence>